<proteinExistence type="predicted"/>
<gene>
    <name evidence="1" type="ORF">LCOR_10236.1</name>
</gene>
<keyword evidence="2" id="KW-1185">Reference proteome</keyword>
<protein>
    <submittedName>
        <fullName evidence="1">Uncharacterized protein</fullName>
    </submittedName>
</protein>
<reference evidence="1" key="1">
    <citation type="submission" date="2013-08" db="EMBL/GenBank/DDBJ databases">
        <title>Gene expansion shapes genome architecture in the human pathogen Lichtheimia corymbifera: an evolutionary genomics analysis in the ancient terrestrial Mucorales (Mucoromycotina).</title>
        <authorList>
            <person name="Schwartze V.U."/>
            <person name="Winter S."/>
            <person name="Shelest E."/>
            <person name="Marcet-Houben M."/>
            <person name="Horn F."/>
            <person name="Wehner S."/>
            <person name="Hoffmann K."/>
            <person name="Riege K."/>
            <person name="Sammeth M."/>
            <person name="Nowrousian M."/>
            <person name="Valiante V."/>
            <person name="Linde J."/>
            <person name="Jacobsen I.D."/>
            <person name="Marz M."/>
            <person name="Brakhage A.A."/>
            <person name="Gabaldon T."/>
            <person name="Bocker S."/>
            <person name="Voigt K."/>
        </authorList>
    </citation>
    <scope>NUCLEOTIDE SEQUENCE [LARGE SCALE GENOMIC DNA]</scope>
    <source>
        <strain evidence="1">FSU 9682</strain>
    </source>
</reference>
<dbReference type="EMBL" id="CBTN010000070">
    <property type="protein sequence ID" value="CDH59422.1"/>
    <property type="molecule type" value="Genomic_DNA"/>
</dbReference>
<comment type="caution">
    <text evidence="1">The sequence shown here is derived from an EMBL/GenBank/DDBJ whole genome shotgun (WGS) entry which is preliminary data.</text>
</comment>
<organism evidence="1 2">
    <name type="scientific">Lichtheimia corymbifera JMRC:FSU:9682</name>
    <dbReference type="NCBI Taxonomy" id="1263082"/>
    <lineage>
        <taxon>Eukaryota</taxon>
        <taxon>Fungi</taxon>
        <taxon>Fungi incertae sedis</taxon>
        <taxon>Mucoromycota</taxon>
        <taxon>Mucoromycotina</taxon>
        <taxon>Mucoromycetes</taxon>
        <taxon>Mucorales</taxon>
        <taxon>Lichtheimiaceae</taxon>
        <taxon>Lichtheimia</taxon>
    </lineage>
</organism>
<dbReference type="VEuPathDB" id="FungiDB:LCOR_10236.1"/>
<dbReference type="AlphaFoldDB" id="A0A068SC51"/>
<name>A0A068SC51_9FUNG</name>
<accession>A0A068SC51</accession>
<evidence type="ECO:0000313" key="1">
    <source>
        <dbReference type="EMBL" id="CDH59422.1"/>
    </source>
</evidence>
<evidence type="ECO:0000313" key="2">
    <source>
        <dbReference type="Proteomes" id="UP000027586"/>
    </source>
</evidence>
<dbReference type="Proteomes" id="UP000027586">
    <property type="component" value="Unassembled WGS sequence"/>
</dbReference>
<sequence length="133" mass="15521">MLRGYFPGCQHKEWIMTRVCGSFIRPKDFTTTDDMQEDMTWLLGYVFKYVTTAMVIDYHGSGSFQENKAEETCLWICIMRRLIMSIWPGNVLEIKSSWILLIWPNCIVLDVTRNEAPKTAVVIQKIILLAWIP</sequence>